<dbReference type="PRINTS" id="PR00460">
    <property type="entry name" value="BPEROXIDASE"/>
</dbReference>
<feature type="binding site" description="axial binding residue" evidence="8">
    <location>
        <position position="343"/>
    </location>
    <ligand>
        <name>heme</name>
        <dbReference type="ChEBI" id="CHEBI:30413"/>
    </ligand>
    <ligandPart>
        <name>Fe</name>
        <dbReference type="ChEBI" id="CHEBI:18248"/>
    </ligandPart>
</feature>
<dbReference type="InterPro" id="IPR002016">
    <property type="entry name" value="Haem_peroxidase"/>
</dbReference>
<dbReference type="GO" id="GO:0004096">
    <property type="term" value="F:catalase activity"/>
    <property type="evidence" value="ECO:0007669"/>
    <property type="project" value="UniProtKB-UniRule"/>
</dbReference>
<evidence type="ECO:0000256" key="6">
    <source>
        <dbReference type="ARBA" id="ARBA00023324"/>
    </source>
</evidence>
<dbReference type="AlphaFoldDB" id="A0A6V8QZU3"/>
<dbReference type="PRINTS" id="PR00458">
    <property type="entry name" value="PEROXIDASE"/>
</dbReference>
<proteinExistence type="inferred from homology"/>
<evidence type="ECO:0000256" key="3">
    <source>
        <dbReference type="ARBA" id="ARBA00022723"/>
    </source>
</evidence>
<dbReference type="GO" id="GO:0042744">
    <property type="term" value="P:hydrogen peroxide catabolic process"/>
    <property type="evidence" value="ECO:0007669"/>
    <property type="project" value="UniProtKB-KW"/>
</dbReference>
<dbReference type="PANTHER" id="PTHR30555">
    <property type="entry name" value="HYDROPEROXIDASE I, BIFUNCTIONAL CATALASE-PEROXIDASE"/>
    <property type="match status" value="1"/>
</dbReference>
<evidence type="ECO:0000256" key="2">
    <source>
        <dbReference type="ARBA" id="ARBA00022617"/>
    </source>
</evidence>
<comment type="caution">
    <text evidence="11">The sequence shown here is derived from an EMBL/GenBank/DDBJ whole genome shotgun (WGS) entry which is preliminary data.</text>
</comment>
<organism evidence="11 12">
    <name type="scientific">Trichoderma asperellum</name>
    <name type="common">Filamentous fungus</name>
    <dbReference type="NCBI Taxonomy" id="101201"/>
    <lineage>
        <taxon>Eukaryota</taxon>
        <taxon>Fungi</taxon>
        <taxon>Dikarya</taxon>
        <taxon>Ascomycota</taxon>
        <taxon>Pezizomycotina</taxon>
        <taxon>Sordariomycetes</taxon>
        <taxon>Hypocreomycetidae</taxon>
        <taxon>Hypocreales</taxon>
        <taxon>Hypocreaceae</taxon>
        <taxon>Trichoderma</taxon>
    </lineage>
</organism>
<keyword evidence="1 8" id="KW-0575">Peroxidase</keyword>
<keyword evidence="6 8" id="KW-0376">Hydrogen peroxide</keyword>
<keyword evidence="4 8" id="KW-0560">Oxidoreductase</keyword>
<reference evidence="11 12" key="1">
    <citation type="submission" date="2020-07" db="EMBL/GenBank/DDBJ databases">
        <title>Trichoderma asperellum IC-1 whole genome shotgun sequence.</title>
        <authorList>
            <person name="Kanamasa S."/>
            <person name="Takahashi H."/>
        </authorList>
    </citation>
    <scope>NUCLEOTIDE SEQUENCE [LARGE SCALE GENOMIC DNA]</scope>
    <source>
        <strain evidence="11 12">IC-1</strain>
    </source>
</reference>
<dbReference type="PANTHER" id="PTHR30555:SF0">
    <property type="entry name" value="CATALASE-PEROXIDASE"/>
    <property type="match status" value="1"/>
</dbReference>
<dbReference type="SMR" id="A0A6V8QZU3"/>
<dbReference type="FunFam" id="1.10.520.10:FF:000002">
    <property type="entry name" value="Catalase-peroxidase"/>
    <property type="match status" value="1"/>
</dbReference>
<dbReference type="GO" id="GO:0070301">
    <property type="term" value="P:cellular response to hydrogen peroxide"/>
    <property type="evidence" value="ECO:0007669"/>
    <property type="project" value="TreeGrafter"/>
</dbReference>
<dbReference type="Gene3D" id="1.10.420.10">
    <property type="entry name" value="Peroxidase, domain 2"/>
    <property type="match status" value="2"/>
</dbReference>
<gene>
    <name evidence="8" type="primary">katG</name>
    <name evidence="11" type="ORF">TASIC1_0006004300</name>
</gene>
<evidence type="ECO:0000256" key="4">
    <source>
        <dbReference type="ARBA" id="ARBA00023002"/>
    </source>
</evidence>
<dbReference type="InterPro" id="IPR019794">
    <property type="entry name" value="Peroxidases_AS"/>
</dbReference>
<keyword evidence="2 8" id="KW-0349">Heme</keyword>
<comment type="cofactor">
    <cofactor evidence="8">
        <name>heme b</name>
        <dbReference type="ChEBI" id="CHEBI:60344"/>
    </cofactor>
    <text evidence="8">Binds 1 heme b (iron(II)-protoporphyrin IX) group per monomer.</text>
</comment>
<dbReference type="EC" id="1.11.1.21" evidence="8 9"/>
<evidence type="ECO:0000256" key="8">
    <source>
        <dbReference type="HAMAP-Rule" id="MF_03108"/>
    </source>
</evidence>
<dbReference type="PROSITE" id="PS00435">
    <property type="entry name" value="PEROXIDASE_1"/>
    <property type="match status" value="1"/>
</dbReference>
<feature type="active site" description="Proton acceptor" evidence="8">
    <location>
        <position position="168"/>
    </location>
</feature>
<dbReference type="PROSITE" id="PS00436">
    <property type="entry name" value="PEROXIDASE_2"/>
    <property type="match status" value="1"/>
</dbReference>
<dbReference type="NCBIfam" id="TIGR00198">
    <property type="entry name" value="cat_per_HPI"/>
    <property type="match status" value="1"/>
</dbReference>
<dbReference type="Proteomes" id="UP000517252">
    <property type="component" value="Unassembled WGS sequence"/>
</dbReference>
<dbReference type="Gene3D" id="1.10.520.10">
    <property type="match status" value="2"/>
</dbReference>
<comment type="caution">
    <text evidence="8">Lacks conserved residue(s) required for the propagation of feature annotation.</text>
</comment>
<dbReference type="OrthoDB" id="407695at2759"/>
<dbReference type="SUPFAM" id="SSF48113">
    <property type="entry name" value="Heme-dependent peroxidases"/>
    <property type="match status" value="2"/>
</dbReference>
<accession>A0A6V8QZU3</accession>
<dbReference type="EMBL" id="BLZH01000006">
    <property type="protein sequence ID" value="GFP55873.1"/>
    <property type="molecule type" value="Genomic_DNA"/>
</dbReference>
<evidence type="ECO:0000256" key="7">
    <source>
        <dbReference type="ARBA" id="ARBA00049145"/>
    </source>
</evidence>
<evidence type="ECO:0000313" key="11">
    <source>
        <dbReference type="EMBL" id="GFP55873.1"/>
    </source>
</evidence>
<dbReference type="GO" id="GO:0005829">
    <property type="term" value="C:cytosol"/>
    <property type="evidence" value="ECO:0007669"/>
    <property type="project" value="TreeGrafter"/>
</dbReference>
<dbReference type="InterPro" id="IPR000763">
    <property type="entry name" value="Catalase_peroxidase"/>
</dbReference>
<evidence type="ECO:0000256" key="1">
    <source>
        <dbReference type="ARBA" id="ARBA00022559"/>
    </source>
</evidence>
<evidence type="ECO:0000256" key="9">
    <source>
        <dbReference type="RuleBase" id="RU003451"/>
    </source>
</evidence>
<keyword evidence="3 8" id="KW-0479">Metal-binding</keyword>
<comment type="similarity">
    <text evidence="8 9">Belongs to the peroxidase family. Peroxidase/catalase subfamily.</text>
</comment>
<feature type="domain" description="Plant heme peroxidase family profile" evidence="10">
    <location>
        <begin position="201"/>
        <end position="487"/>
    </location>
</feature>
<dbReference type="PROSITE" id="PS50873">
    <property type="entry name" value="PEROXIDASE_4"/>
    <property type="match status" value="1"/>
</dbReference>
<name>A0A6V8QZU3_TRIAP</name>
<dbReference type="GO" id="GO:0020037">
    <property type="term" value="F:heme binding"/>
    <property type="evidence" value="ECO:0007669"/>
    <property type="project" value="InterPro"/>
</dbReference>
<dbReference type="NCBIfam" id="NF011635">
    <property type="entry name" value="PRK15061.1"/>
    <property type="match status" value="1"/>
</dbReference>
<evidence type="ECO:0000256" key="5">
    <source>
        <dbReference type="ARBA" id="ARBA00023004"/>
    </source>
</evidence>
<dbReference type="InterPro" id="IPR010255">
    <property type="entry name" value="Haem_peroxidase_sf"/>
</dbReference>
<comment type="catalytic activity">
    <reaction evidence="7 8 9">
        <text>2 H2O2 = O2 + 2 H2O</text>
        <dbReference type="Rhea" id="RHEA:20309"/>
        <dbReference type="ChEBI" id="CHEBI:15377"/>
        <dbReference type="ChEBI" id="CHEBI:15379"/>
        <dbReference type="ChEBI" id="CHEBI:16240"/>
        <dbReference type="EC" id="1.11.1.21"/>
    </reaction>
</comment>
<dbReference type="Pfam" id="PF00141">
    <property type="entry name" value="peroxidase"/>
    <property type="match status" value="2"/>
</dbReference>
<evidence type="ECO:0000259" key="10">
    <source>
        <dbReference type="PROSITE" id="PS50873"/>
    </source>
</evidence>
<dbReference type="HAMAP" id="MF_01961">
    <property type="entry name" value="Catal_peroxid"/>
    <property type="match status" value="1"/>
</dbReference>
<dbReference type="InterPro" id="IPR019793">
    <property type="entry name" value="Peroxidases_heam-ligand_BS"/>
</dbReference>
<evidence type="ECO:0000313" key="12">
    <source>
        <dbReference type="Proteomes" id="UP000517252"/>
    </source>
</evidence>
<protein>
    <recommendedName>
        <fullName evidence="8 9">Catalase-peroxidase</fullName>
        <shortName evidence="8">CP</shortName>
        <ecNumber evidence="8 9">1.11.1.21</ecNumber>
    </recommendedName>
    <alternativeName>
        <fullName evidence="8">Peroxidase/catalase</fullName>
    </alternativeName>
</protein>
<keyword evidence="5 8" id="KW-0408">Iron</keyword>
<comment type="PTM">
    <text evidence="8">Formation of the three residue Trp-Tyr-Met cross-link is important for the catalase, but not the peroxidase activity of the enzyme.</text>
</comment>
<feature type="site" description="Transition state stabilizer" evidence="8">
    <location>
        <position position="164"/>
    </location>
</feature>
<feature type="cross-link" description="Tryptophyl-tyrosyl-methioninium (Tyr-Met) (with Trp-167)" evidence="8">
    <location>
        <begin position="302"/>
        <end position="328"/>
    </location>
</feature>
<sequence>MASLTEQQSWPPHPPDNSFGCDLTMPLKNVLAIVGALPLASAVGCPYIQGNGNNHPARSVIAHPESILEPRFSPDGPDFGRCPRKSAVAGGGTRSSQWWPCELNLAVLRQNSDKTNPFGGRFDYSAAFSKLDVAQLKKDITALQTNSQDWWPADFGNYGPFFVRLAWHNAGTYRAIDGRGGAGMGQQRFAPLNSWPDNANLDKARRLLWPIKQKYGSSLSWADLFVFAGNTAMENMGFPTYGFGFGREDTYQSDEGIYWGAEQDMFPTDGNNVVRYNGSTDFTARADQLESPLGAVSMGLIYVDPRGPNGNPDTKASALDIRETFGRMGMDDEETVALIAGGHAFGKTHGAESGDDVGPEPNAAPLEQQGLGWKNTFGTGNADDTFTSGLEVIWSRTPTKWANEFLFSLLNNNFTLVQSPGGAPQWEAQDANASYPDPFIPGKFRKPTLLTSDLALRDDPIYHNISKTFLNDFDYFTEKFGLAWYKLLHRDMGPISRYLGPEIPKAAPLIWQDPLPAASGYSTLSASDITSLKQQILAAPGLNISNLVTTAWGSASTFRISDKRGGANGARIALQPQASFAVNNPTRLQTVLKALKGIQSKYASSGKQVSLADLIVLGGNAAIESAAKAAGVSLTVPFTAGRVDALQNQTDVTTFAYLEPQADGFRNYGKGTTRSLTEEFLVDKAALLTLSPPELTVLIGGMRALNANFDGSSTGILTSRPGQLTNDWFVNLLGSYSTWSVVNGTNEERFQSVDPKSGKVQWTASRADLIFGSHPELRAIAEVYAGSDAGSKFTTDFVAAWSKVMDLDRYDVKGHLGAF</sequence>
<comment type="catalytic activity">
    <reaction evidence="8 9">
        <text>H2O2 + AH2 = A + 2 H2O</text>
        <dbReference type="Rhea" id="RHEA:30275"/>
        <dbReference type="ChEBI" id="CHEBI:13193"/>
        <dbReference type="ChEBI" id="CHEBI:15377"/>
        <dbReference type="ChEBI" id="CHEBI:16240"/>
        <dbReference type="ChEBI" id="CHEBI:17499"/>
        <dbReference type="EC" id="1.11.1.21"/>
    </reaction>
</comment>
<dbReference type="GO" id="GO:0046872">
    <property type="term" value="F:metal ion binding"/>
    <property type="evidence" value="ECO:0007669"/>
    <property type="project" value="UniProtKB-KW"/>
</dbReference>